<dbReference type="GO" id="GO:0006508">
    <property type="term" value="P:proteolysis"/>
    <property type="evidence" value="ECO:0007669"/>
    <property type="project" value="UniProtKB-KW"/>
</dbReference>
<dbReference type="Gene3D" id="3.10.20.90">
    <property type="entry name" value="Phosphatidylinositol 3-kinase Catalytic Subunit, Chain A, domain 1"/>
    <property type="match status" value="1"/>
</dbReference>
<dbReference type="Proteomes" id="UP000789396">
    <property type="component" value="Unassembled WGS sequence"/>
</dbReference>
<feature type="non-terminal residue" evidence="9">
    <location>
        <position position="223"/>
    </location>
</feature>
<keyword evidence="4" id="KW-0645">Protease</keyword>
<feature type="non-terminal residue" evidence="9">
    <location>
        <position position="1"/>
    </location>
</feature>
<keyword evidence="10" id="KW-1185">Reference proteome</keyword>
<dbReference type="EC" id="3.4.19.12" evidence="3"/>
<feature type="domain" description="Ubiquitin carboxyl-terminal hydrolase C-terminal" evidence="8">
    <location>
        <begin position="56"/>
        <end position="221"/>
    </location>
</feature>
<protein>
    <recommendedName>
        <fullName evidence="3">ubiquitinyl hydrolase 1</fullName>
        <ecNumber evidence="3">3.4.19.12</ecNumber>
    </recommendedName>
</protein>
<dbReference type="GO" id="GO:0004843">
    <property type="term" value="F:cysteine-type deubiquitinase activity"/>
    <property type="evidence" value="ECO:0007669"/>
    <property type="project" value="UniProtKB-EC"/>
</dbReference>
<proteinExistence type="inferred from homology"/>
<evidence type="ECO:0000256" key="3">
    <source>
        <dbReference type="ARBA" id="ARBA00012759"/>
    </source>
</evidence>
<evidence type="ECO:0000259" key="8">
    <source>
        <dbReference type="Pfam" id="PF14533"/>
    </source>
</evidence>
<dbReference type="OrthoDB" id="289038at2759"/>
<dbReference type="InterPro" id="IPR029346">
    <property type="entry name" value="USP_C"/>
</dbReference>
<gene>
    <name evidence="9" type="ORF">RFULGI_LOCUS10674</name>
</gene>
<evidence type="ECO:0000313" key="9">
    <source>
        <dbReference type="EMBL" id="CAG8707539.1"/>
    </source>
</evidence>
<evidence type="ECO:0000256" key="7">
    <source>
        <dbReference type="ARBA" id="ARBA00022807"/>
    </source>
</evidence>
<evidence type="ECO:0000256" key="5">
    <source>
        <dbReference type="ARBA" id="ARBA00022786"/>
    </source>
</evidence>
<evidence type="ECO:0000256" key="2">
    <source>
        <dbReference type="ARBA" id="ARBA00009085"/>
    </source>
</evidence>
<keyword evidence="6" id="KW-0378">Hydrolase</keyword>
<evidence type="ECO:0000256" key="6">
    <source>
        <dbReference type="ARBA" id="ARBA00022801"/>
    </source>
</evidence>
<keyword evidence="5" id="KW-0833">Ubl conjugation pathway</keyword>
<dbReference type="EMBL" id="CAJVPZ010021642">
    <property type="protein sequence ID" value="CAG8707539.1"/>
    <property type="molecule type" value="Genomic_DNA"/>
</dbReference>
<comment type="similarity">
    <text evidence="2">Belongs to the peptidase C19 family.</text>
</comment>
<evidence type="ECO:0000256" key="4">
    <source>
        <dbReference type="ARBA" id="ARBA00022670"/>
    </source>
</evidence>
<comment type="caution">
    <text evidence="9">The sequence shown here is derived from an EMBL/GenBank/DDBJ whole genome shotgun (WGS) entry which is preliminary data.</text>
</comment>
<name>A0A9N9N7D6_9GLOM</name>
<dbReference type="AlphaFoldDB" id="A0A9N9N7D6"/>
<organism evidence="9 10">
    <name type="scientific">Racocetra fulgida</name>
    <dbReference type="NCBI Taxonomy" id="60492"/>
    <lineage>
        <taxon>Eukaryota</taxon>
        <taxon>Fungi</taxon>
        <taxon>Fungi incertae sedis</taxon>
        <taxon>Mucoromycota</taxon>
        <taxon>Glomeromycotina</taxon>
        <taxon>Glomeromycetes</taxon>
        <taxon>Diversisporales</taxon>
        <taxon>Gigasporaceae</taxon>
        <taxon>Racocetra</taxon>
    </lineage>
</organism>
<keyword evidence="7" id="KW-0788">Thiol protease</keyword>
<accession>A0A9N9N7D6</accession>
<dbReference type="Pfam" id="PF14533">
    <property type="entry name" value="USP7_C2"/>
    <property type="match status" value="1"/>
</dbReference>
<sequence>VTKHAADFLNTDPSKLQLGMAYPTTGTYKAVLKRVANQTLSEMLQTIYLPNTPRLLYYEILDINITELENNMLFKEVIDVLIPKDAIINEILNEIVKKLSLPIPTSRIRLYDTDSFKIQNEYNFDDPIDKIPDQVTLYAEEIPQEELELYVDDKIIQVFHFTKETLCAHGIPFKFVLKADEPFSQTKLRLQLRLGMNEKDFSKVKIAVVQDDVDPEYIYVDDD</sequence>
<evidence type="ECO:0000256" key="1">
    <source>
        <dbReference type="ARBA" id="ARBA00000707"/>
    </source>
</evidence>
<comment type="catalytic activity">
    <reaction evidence="1">
        <text>Thiol-dependent hydrolysis of ester, thioester, amide, peptide and isopeptide bonds formed by the C-terminal Gly of ubiquitin (a 76-residue protein attached to proteins as an intracellular targeting signal).</text>
        <dbReference type="EC" id="3.4.19.12"/>
    </reaction>
</comment>
<evidence type="ECO:0000313" key="10">
    <source>
        <dbReference type="Proteomes" id="UP000789396"/>
    </source>
</evidence>
<reference evidence="9" key="1">
    <citation type="submission" date="2021-06" db="EMBL/GenBank/DDBJ databases">
        <authorList>
            <person name="Kallberg Y."/>
            <person name="Tangrot J."/>
            <person name="Rosling A."/>
        </authorList>
    </citation>
    <scope>NUCLEOTIDE SEQUENCE</scope>
    <source>
        <strain evidence="9">IN212</strain>
    </source>
</reference>